<dbReference type="PANTHER" id="PTHR12888">
    <property type="entry name" value="PEROXISOME ASSEMBLY PROTEIN 12 PEROXIN-12"/>
    <property type="match status" value="1"/>
</dbReference>
<dbReference type="AlphaFoldDB" id="F1L678"/>
<dbReference type="GO" id="GO:1990429">
    <property type="term" value="C:peroxisomal importomer complex"/>
    <property type="evidence" value="ECO:0007669"/>
    <property type="project" value="TreeGrafter"/>
</dbReference>
<evidence type="ECO:0000256" key="9">
    <source>
        <dbReference type="ARBA" id="ARBA00022833"/>
    </source>
</evidence>
<keyword evidence="13 15" id="KW-0576">Peroxisome</keyword>
<keyword evidence="5" id="KW-0813">Transport</keyword>
<keyword evidence="8" id="KW-0863">Zinc-finger</keyword>
<dbReference type="SUPFAM" id="SSF57850">
    <property type="entry name" value="RING/U-box"/>
    <property type="match status" value="1"/>
</dbReference>
<comment type="function">
    <text evidence="15">Component of a retrotranslocation channel required for peroxisome organization by mediating export of the PEX5 receptor from peroxisomes to the cytosol, thereby promoting PEX5 recycling.</text>
</comment>
<evidence type="ECO:0000256" key="11">
    <source>
        <dbReference type="ARBA" id="ARBA00022989"/>
    </source>
</evidence>
<dbReference type="GO" id="GO:0016558">
    <property type="term" value="P:protein import into peroxisome matrix"/>
    <property type="evidence" value="ECO:0007669"/>
    <property type="project" value="UniProtKB-UniRule"/>
</dbReference>
<feature type="domain" description="RING-type" evidence="16">
    <location>
        <begin position="299"/>
        <end position="337"/>
    </location>
</feature>
<evidence type="ECO:0000256" key="5">
    <source>
        <dbReference type="ARBA" id="ARBA00022448"/>
    </source>
</evidence>
<evidence type="ECO:0000256" key="10">
    <source>
        <dbReference type="ARBA" id="ARBA00022927"/>
    </source>
</evidence>
<evidence type="ECO:0000256" key="14">
    <source>
        <dbReference type="ARBA" id="ARBA00029692"/>
    </source>
</evidence>
<keyword evidence="12 15" id="KW-0472">Membrane</keyword>
<keyword evidence="9" id="KW-0862">Zinc</keyword>
<keyword evidence="10" id="KW-0653">Protein transport</keyword>
<name>F1L678_ASCSU</name>
<organism evidence="17">
    <name type="scientific">Ascaris suum</name>
    <name type="common">Pig roundworm</name>
    <name type="synonym">Ascaris lumbricoides</name>
    <dbReference type="NCBI Taxonomy" id="6253"/>
    <lineage>
        <taxon>Eukaryota</taxon>
        <taxon>Metazoa</taxon>
        <taxon>Ecdysozoa</taxon>
        <taxon>Nematoda</taxon>
        <taxon>Chromadorea</taxon>
        <taxon>Rhabditida</taxon>
        <taxon>Spirurina</taxon>
        <taxon>Ascaridomorpha</taxon>
        <taxon>Ascaridoidea</taxon>
        <taxon>Ascarididae</taxon>
        <taxon>Ascaris</taxon>
    </lineage>
</organism>
<evidence type="ECO:0000256" key="7">
    <source>
        <dbReference type="ARBA" id="ARBA00022723"/>
    </source>
</evidence>
<evidence type="ECO:0000256" key="4">
    <source>
        <dbReference type="ARBA" id="ARBA00018980"/>
    </source>
</evidence>
<keyword evidence="6" id="KW-0812">Transmembrane</keyword>
<dbReference type="GO" id="GO:0006513">
    <property type="term" value="P:protein monoubiquitination"/>
    <property type="evidence" value="ECO:0007669"/>
    <property type="project" value="TreeGrafter"/>
</dbReference>
<accession>F1L678</accession>
<evidence type="ECO:0000256" key="3">
    <source>
        <dbReference type="ARBA" id="ARBA00008704"/>
    </source>
</evidence>
<evidence type="ECO:0000313" key="17">
    <source>
        <dbReference type="EMBL" id="ADY45632.1"/>
    </source>
</evidence>
<dbReference type="GO" id="GO:0005778">
    <property type="term" value="C:peroxisomal membrane"/>
    <property type="evidence" value="ECO:0007669"/>
    <property type="project" value="UniProtKB-SubCell"/>
</dbReference>
<comment type="pathway">
    <text evidence="2">Protein modification; protein ubiquitination.</text>
</comment>
<evidence type="ECO:0000256" key="2">
    <source>
        <dbReference type="ARBA" id="ARBA00004906"/>
    </source>
</evidence>
<dbReference type="GO" id="GO:0008270">
    <property type="term" value="F:zinc ion binding"/>
    <property type="evidence" value="ECO:0007669"/>
    <property type="project" value="UniProtKB-KW"/>
</dbReference>
<proteinExistence type="evidence at transcript level"/>
<dbReference type="PROSITE" id="PS51257">
    <property type="entry name" value="PROKAR_LIPOPROTEIN"/>
    <property type="match status" value="1"/>
</dbReference>
<reference evidence="17" key="1">
    <citation type="journal article" date="2011" name="Genome Res.">
        <title>Deep small RNA sequencing from the nematode Ascaris reveals conservation, functional diversification, and novel developmental profiles.</title>
        <authorList>
            <person name="Wang J."/>
            <person name="Czech B."/>
            <person name="Crunk A."/>
            <person name="Wallace A."/>
            <person name="Mitreva M."/>
            <person name="Hannon G.J."/>
            <person name="Davis R.E."/>
        </authorList>
    </citation>
    <scope>NUCLEOTIDE SEQUENCE</scope>
</reference>
<dbReference type="GO" id="GO:0004842">
    <property type="term" value="F:ubiquitin-protein transferase activity"/>
    <property type="evidence" value="ECO:0007669"/>
    <property type="project" value="TreeGrafter"/>
</dbReference>
<dbReference type="InterPro" id="IPR006845">
    <property type="entry name" value="Pex_N"/>
</dbReference>
<keyword evidence="7" id="KW-0479">Metal-binding</keyword>
<dbReference type="PIRSF" id="PIRSF038074">
    <property type="entry name" value="Peroxisome_assembly_p12"/>
    <property type="match status" value="1"/>
</dbReference>
<evidence type="ECO:0000259" key="16">
    <source>
        <dbReference type="SMART" id="SM00184"/>
    </source>
</evidence>
<dbReference type="CDD" id="cd16451">
    <property type="entry name" value="mRING_PEX12"/>
    <property type="match status" value="1"/>
</dbReference>
<evidence type="ECO:0000256" key="6">
    <source>
        <dbReference type="ARBA" id="ARBA00022692"/>
    </source>
</evidence>
<dbReference type="Gene3D" id="3.30.40.10">
    <property type="entry name" value="Zinc/RING finger domain, C3HC4 (zinc finger)"/>
    <property type="match status" value="1"/>
</dbReference>
<dbReference type="InterPro" id="IPR013083">
    <property type="entry name" value="Znf_RING/FYVE/PHD"/>
</dbReference>
<sequence>MSSSRATLRAAHLNSQIHFTSSSCQQPSIFDILSQESLMSSLKPAIGHVVKYLSTIHPQRFSTANKWYDELYAIFDLVLENHYLKRYGASFAENFYSIKRIAYSTGSIPSQGLPRIKSLLVLVLWPYLKDKLDNLYERISFYLHLLPLRRDEPLRLRIARLFHSAYPWLKWMFNAWTFMLQFAYLLSQCSIHSPLLYLAGVRLERLSPEDIAKFDEVPRHLRPSGVINRLWRSFVAMPGIIRRMLGYMLLFVQFVDFFYNSDLGAQHRLMLARSVSSVPAPPHNHLRETSVMLLETDKCPICLRHRHNDTVLSVSGYVFCYGCISDFVRREKRCPVTSLPATTDNLIRIFSDASK</sequence>
<comment type="similarity">
    <text evidence="3 15">Belongs to the pex2/pex10/pex12 family.</text>
</comment>
<protein>
    <recommendedName>
        <fullName evidence="4 15">Peroxisome assembly protein 12</fullName>
    </recommendedName>
    <alternativeName>
        <fullName evidence="14 15">Peroxin-12</fullName>
    </alternativeName>
</protein>
<dbReference type="EMBL" id="JI172200">
    <property type="protein sequence ID" value="ADY45632.1"/>
    <property type="molecule type" value="mRNA"/>
</dbReference>
<evidence type="ECO:0000256" key="15">
    <source>
        <dbReference type="PIRNR" id="PIRNR038074"/>
    </source>
</evidence>
<evidence type="ECO:0000256" key="12">
    <source>
        <dbReference type="ARBA" id="ARBA00023136"/>
    </source>
</evidence>
<dbReference type="Pfam" id="PF04757">
    <property type="entry name" value="Pex2_Pex12"/>
    <property type="match status" value="1"/>
</dbReference>
<comment type="subcellular location">
    <subcellularLocation>
        <location evidence="1">Peroxisome membrane</location>
        <topology evidence="1">Multi-pass membrane protein</topology>
    </subcellularLocation>
</comment>
<keyword evidence="11" id="KW-1133">Transmembrane helix</keyword>
<dbReference type="PANTHER" id="PTHR12888:SF0">
    <property type="entry name" value="PEROXISOME ASSEMBLY PROTEIN 12"/>
    <property type="match status" value="1"/>
</dbReference>
<dbReference type="SMART" id="SM00184">
    <property type="entry name" value="RING"/>
    <property type="match status" value="1"/>
</dbReference>
<evidence type="ECO:0000256" key="1">
    <source>
        <dbReference type="ARBA" id="ARBA00004585"/>
    </source>
</evidence>
<evidence type="ECO:0000256" key="13">
    <source>
        <dbReference type="ARBA" id="ARBA00023140"/>
    </source>
</evidence>
<evidence type="ECO:0000256" key="8">
    <source>
        <dbReference type="ARBA" id="ARBA00022771"/>
    </source>
</evidence>
<dbReference type="InterPro" id="IPR017375">
    <property type="entry name" value="PEX12"/>
</dbReference>
<dbReference type="InterPro" id="IPR001841">
    <property type="entry name" value="Znf_RING"/>
</dbReference>